<feature type="compositionally biased region" description="Basic and acidic residues" evidence="1">
    <location>
        <begin position="198"/>
        <end position="217"/>
    </location>
</feature>
<feature type="compositionally biased region" description="Acidic residues" evidence="1">
    <location>
        <begin position="178"/>
        <end position="188"/>
    </location>
</feature>
<evidence type="ECO:0000313" key="4">
    <source>
        <dbReference type="WBParaSite" id="ASIM_0001902301-mRNA-1"/>
    </source>
</evidence>
<evidence type="ECO:0000313" key="3">
    <source>
        <dbReference type="Proteomes" id="UP000267096"/>
    </source>
</evidence>
<feature type="region of interest" description="Disordered" evidence="1">
    <location>
        <begin position="149"/>
        <end position="238"/>
    </location>
</feature>
<dbReference type="WBParaSite" id="ASIM_0001902301-mRNA-1">
    <property type="protein sequence ID" value="ASIM_0001902301-mRNA-1"/>
    <property type="gene ID" value="ASIM_0001902301"/>
</dbReference>
<dbReference type="Proteomes" id="UP000267096">
    <property type="component" value="Unassembled WGS sequence"/>
</dbReference>
<reference evidence="2 3" key="2">
    <citation type="submission" date="2018-11" db="EMBL/GenBank/DDBJ databases">
        <authorList>
            <consortium name="Pathogen Informatics"/>
        </authorList>
    </citation>
    <scope>NUCLEOTIDE SEQUENCE [LARGE SCALE GENOMIC DNA]</scope>
</reference>
<keyword evidence="3" id="KW-1185">Reference proteome</keyword>
<accession>A0A0M3KDH0</accession>
<sequence length="519" mass="58036">MALNIQNALHGTDEMEDEVNQTIESLDYANKRMKRKSYRRYSRAIRTQAEEDEERQKILMEALHGGNTKKAAQTDKDNEMRKAEAIKIALAKAKQLAARAFKEDIIDQLSMAVEQQPIFHAGTMLDASARVYSFRVDVTHSEACDVRMKLGDPTTSNKANEGGKHQADEKHGHGSEGSDMDTDIDASSDDGPTTQKQATDKEDRKKRGLKDGANRLEEDSDIEADEEHTPANLDDLEDFDDLEATEESDPENEDILMEPEQLMEKFRKKADSAHAKCMKRRNKVSMVTTDTNELDDREETAQMCAHLYSKATHNFDEGSTSGLLMQNITIGKHGRRLLLHNDVKCPPDPPSEKVNADDLLPFYGLMNDIEKAEPPPSATIFGDDDASTSLMVDPTTQYDETQAFLGADGNATFAVEPSLTVPAHCALLKTIKESMKKNVPRSPKDFLFFNRLRLQRKLGITSGKFMKILSSVKEVEPALYSSLVHAMFTIPQRSKIHADSSRRSIDSQNWIGNAVIADE</sequence>
<dbReference type="AlphaFoldDB" id="A0A0M3KDH0"/>
<dbReference type="EMBL" id="UYRR01035489">
    <property type="protein sequence ID" value="VDK64735.1"/>
    <property type="molecule type" value="Genomic_DNA"/>
</dbReference>
<reference evidence="4" key="1">
    <citation type="submission" date="2017-02" db="UniProtKB">
        <authorList>
            <consortium name="WormBaseParasite"/>
        </authorList>
    </citation>
    <scope>IDENTIFICATION</scope>
</reference>
<name>A0A0M3KDH0_ANISI</name>
<evidence type="ECO:0000313" key="2">
    <source>
        <dbReference type="EMBL" id="VDK64735.1"/>
    </source>
</evidence>
<organism evidence="4">
    <name type="scientific">Anisakis simplex</name>
    <name type="common">Herring worm</name>
    <dbReference type="NCBI Taxonomy" id="6269"/>
    <lineage>
        <taxon>Eukaryota</taxon>
        <taxon>Metazoa</taxon>
        <taxon>Ecdysozoa</taxon>
        <taxon>Nematoda</taxon>
        <taxon>Chromadorea</taxon>
        <taxon>Rhabditida</taxon>
        <taxon>Spirurina</taxon>
        <taxon>Ascaridomorpha</taxon>
        <taxon>Ascaridoidea</taxon>
        <taxon>Anisakidae</taxon>
        <taxon>Anisakis</taxon>
        <taxon>Anisakis simplex complex</taxon>
    </lineage>
</organism>
<feature type="compositionally biased region" description="Basic and acidic residues" evidence="1">
    <location>
        <begin position="161"/>
        <end position="176"/>
    </location>
</feature>
<protein>
    <submittedName>
        <fullName evidence="4">Condensin complex subunit 2</fullName>
    </submittedName>
</protein>
<dbReference type="OrthoDB" id="5843675at2759"/>
<proteinExistence type="predicted"/>
<evidence type="ECO:0000256" key="1">
    <source>
        <dbReference type="SAM" id="MobiDB-lite"/>
    </source>
</evidence>
<gene>
    <name evidence="2" type="ORF">ASIM_LOCUS18418</name>
</gene>